<dbReference type="InterPro" id="IPR029167">
    <property type="entry name" value="Mug117"/>
</dbReference>
<dbReference type="Proteomes" id="UP000664534">
    <property type="component" value="Unassembled WGS sequence"/>
</dbReference>
<protein>
    <submittedName>
        <fullName evidence="2">Uncharacterized protein</fullName>
    </submittedName>
</protein>
<feature type="compositionally biased region" description="Polar residues" evidence="1">
    <location>
        <begin position="409"/>
        <end position="421"/>
    </location>
</feature>
<comment type="caution">
    <text evidence="2">The sequence shown here is derived from an EMBL/GenBank/DDBJ whole genome shotgun (WGS) entry which is preliminary data.</text>
</comment>
<evidence type="ECO:0000313" key="2">
    <source>
        <dbReference type="EMBL" id="CAF9911806.1"/>
    </source>
</evidence>
<dbReference type="EMBL" id="CAJPDT010000009">
    <property type="protein sequence ID" value="CAF9911806.1"/>
    <property type="molecule type" value="Genomic_DNA"/>
</dbReference>
<gene>
    <name evidence="2" type="ORF">IMSHALPRED_010581</name>
</gene>
<proteinExistence type="predicted"/>
<dbReference type="OrthoDB" id="3257981at2759"/>
<accession>A0A8H3ESA6</accession>
<sequence>MAGLADRIQLWKTDAFFYWSNDINNWLGSGSSNNEAYIKYNALRLSAAVKPFGQIDPYGTWQNNGRDAYINTYLYVGCNYDWGYSQISCNSKEYIQMAKSEGWFFSWDNYYWNLCPNYWTLPTVPEIVDDVTLNPSSNIHYMDNYETTMEFATSALLYAMRSIGLNAFQTGKAYQYAAASRVWIEAKMSGTNHGTDLLKRAAAAYYFAAMAITVPEAFNRAAYPLVPDPKWLTTQDTNTTVFQESGDIIFNITETATASIISGAADPLATPYTDSGSVSFSSIIDTIHTEPPQCFSAWSTAACDCGPLTGSLIVENRRSSCAVAGATVTLQNWATVETETGASPLPTDGGPTTQSGNFSTIAAETSASVATTDAAGSSAQSAATIAAEPSTSFTTSTTSAETSSVTGTEPQAISHNDKGSSACSDISRQDCVNAFQQYDNTITYYNYTSYVYTGSNAINEWLGGAQGCAAIFSCDSDDDYSPGTDNIESEFENLYTQPDVEICGTSDLSNGCSVTVNMCDNCVPHIPCFALSASDVEAGRPCYGQFKDGLSRTCVLKSVPCDGRAGGICSRSCDCSDKSKPTPFVEPALRLYTCPDVAGLPDAPPGWPFV</sequence>
<dbReference type="Pfam" id="PF15474">
    <property type="entry name" value="MU117"/>
    <property type="match status" value="1"/>
</dbReference>
<evidence type="ECO:0000256" key="1">
    <source>
        <dbReference type="SAM" id="MobiDB-lite"/>
    </source>
</evidence>
<feature type="region of interest" description="Disordered" evidence="1">
    <location>
        <begin position="386"/>
        <end position="421"/>
    </location>
</feature>
<name>A0A8H3ESA6_9LECA</name>
<organism evidence="2 3">
    <name type="scientific">Imshaugia aleurites</name>
    <dbReference type="NCBI Taxonomy" id="172621"/>
    <lineage>
        <taxon>Eukaryota</taxon>
        <taxon>Fungi</taxon>
        <taxon>Dikarya</taxon>
        <taxon>Ascomycota</taxon>
        <taxon>Pezizomycotina</taxon>
        <taxon>Lecanoromycetes</taxon>
        <taxon>OSLEUM clade</taxon>
        <taxon>Lecanoromycetidae</taxon>
        <taxon>Lecanorales</taxon>
        <taxon>Lecanorineae</taxon>
        <taxon>Parmeliaceae</taxon>
        <taxon>Imshaugia</taxon>
    </lineage>
</organism>
<dbReference type="AlphaFoldDB" id="A0A8H3ESA6"/>
<keyword evidence="3" id="KW-1185">Reference proteome</keyword>
<reference evidence="2" key="1">
    <citation type="submission" date="2021-03" db="EMBL/GenBank/DDBJ databases">
        <authorList>
            <person name="Tagirdzhanova G."/>
        </authorList>
    </citation>
    <scope>NUCLEOTIDE SEQUENCE</scope>
</reference>
<feature type="compositionally biased region" description="Low complexity" evidence="1">
    <location>
        <begin position="390"/>
        <end position="408"/>
    </location>
</feature>
<evidence type="ECO:0000313" key="3">
    <source>
        <dbReference type="Proteomes" id="UP000664534"/>
    </source>
</evidence>